<dbReference type="InterPro" id="IPR043129">
    <property type="entry name" value="ATPase_NBD"/>
</dbReference>
<accession>D8M2X1</accession>
<dbReference type="OMA" id="TTHSMIS"/>
<dbReference type="SUPFAM" id="SSF53067">
    <property type="entry name" value="Actin-like ATPase domain"/>
    <property type="match status" value="2"/>
</dbReference>
<dbReference type="EMBL" id="FN668650">
    <property type="protein sequence ID" value="CBK22694.2"/>
    <property type="molecule type" value="Genomic_DNA"/>
</dbReference>
<evidence type="ECO:0000256" key="1">
    <source>
        <dbReference type="ARBA" id="ARBA00022741"/>
    </source>
</evidence>
<sequence>MQYYFPNYPDISLDRTIAVDFGTTNTTVFVVHNNKAEAIQIDGQLSMLRSVVSYGNNNVLVGNAADKTRNFTLKVYNIKRIAGLNYDEINFDGVTFGCEVIELFGQLAVKGTSRASDITKTVEEVITDIFMYIKHTVENKFGTEFNYLVLTVPSTYRSTQKKVIRSAAIKAGFEVASMLSEPTAAGIHYRYINFVSNSSVFLVFDFGGGTLDLSLVSCTGNKFEVLANGGSSHLGGADVDNAILRWIEDCYTQDGHDRLHLNSREMRALKQTIEQKKQELSDKEMVEIEVTEDCGKRG</sequence>
<evidence type="ECO:0000256" key="2">
    <source>
        <dbReference type="ARBA" id="ARBA00022840"/>
    </source>
</evidence>
<dbReference type="Gene3D" id="3.30.30.30">
    <property type="match status" value="1"/>
</dbReference>
<keyword evidence="2" id="KW-0067">ATP-binding</keyword>
<dbReference type="PRINTS" id="PR00301">
    <property type="entry name" value="HEATSHOCK70"/>
</dbReference>
<feature type="coiled-coil region" evidence="3">
    <location>
        <begin position="259"/>
        <end position="286"/>
    </location>
</feature>
<reference evidence="4" key="1">
    <citation type="submission" date="2010-02" db="EMBL/GenBank/DDBJ databases">
        <title>Sequencing and annotation of the Blastocystis hominis genome.</title>
        <authorList>
            <person name="Wincker P."/>
        </authorList>
    </citation>
    <scope>NUCLEOTIDE SEQUENCE</scope>
    <source>
        <strain evidence="4">Singapore isolate B</strain>
    </source>
</reference>
<evidence type="ECO:0000313" key="4">
    <source>
        <dbReference type="EMBL" id="CBK22694.2"/>
    </source>
</evidence>
<proteinExistence type="predicted"/>
<dbReference type="Pfam" id="PF00012">
    <property type="entry name" value="HSP70"/>
    <property type="match status" value="1"/>
</dbReference>
<keyword evidence="3" id="KW-0175">Coiled coil</keyword>
<evidence type="ECO:0008006" key="6">
    <source>
        <dbReference type="Google" id="ProtNLM"/>
    </source>
</evidence>
<dbReference type="GO" id="GO:0140662">
    <property type="term" value="F:ATP-dependent protein folding chaperone"/>
    <property type="evidence" value="ECO:0007669"/>
    <property type="project" value="InterPro"/>
</dbReference>
<dbReference type="GeneID" id="24919926"/>
<dbReference type="PROSITE" id="PS00329">
    <property type="entry name" value="HSP70_2"/>
    <property type="match status" value="1"/>
</dbReference>
<dbReference type="OrthoDB" id="2401965at2759"/>
<dbReference type="InParanoid" id="D8M2X1"/>
<protein>
    <recommendedName>
        <fullName evidence="6">Heat shock protein 70</fullName>
    </recommendedName>
</protein>
<keyword evidence="5" id="KW-1185">Reference proteome</keyword>
<dbReference type="Gene3D" id="3.30.420.40">
    <property type="match status" value="2"/>
</dbReference>
<name>D8M2X1_BLAHO</name>
<dbReference type="AlphaFoldDB" id="D8M2X1"/>
<dbReference type="GO" id="GO:0005524">
    <property type="term" value="F:ATP binding"/>
    <property type="evidence" value="ECO:0007669"/>
    <property type="project" value="UniProtKB-KW"/>
</dbReference>
<dbReference type="InterPro" id="IPR018181">
    <property type="entry name" value="Heat_shock_70_CS"/>
</dbReference>
<dbReference type="Gene3D" id="3.90.640.10">
    <property type="entry name" value="Actin, Chain A, domain 4"/>
    <property type="match status" value="1"/>
</dbReference>
<gene>
    <name evidence="4" type="ORF">GSBLH_T00002786001</name>
</gene>
<dbReference type="RefSeq" id="XP_012896742.1">
    <property type="nucleotide sequence ID" value="XM_013041288.1"/>
</dbReference>
<evidence type="ECO:0000313" key="5">
    <source>
        <dbReference type="Proteomes" id="UP000008312"/>
    </source>
</evidence>
<dbReference type="Proteomes" id="UP000008312">
    <property type="component" value="Unassembled WGS sequence"/>
</dbReference>
<evidence type="ECO:0000256" key="3">
    <source>
        <dbReference type="SAM" id="Coils"/>
    </source>
</evidence>
<dbReference type="PANTHER" id="PTHR19375">
    <property type="entry name" value="HEAT SHOCK PROTEIN 70KDA"/>
    <property type="match status" value="1"/>
</dbReference>
<organism evidence="4">
    <name type="scientific">Blastocystis hominis</name>
    <dbReference type="NCBI Taxonomy" id="12968"/>
    <lineage>
        <taxon>Eukaryota</taxon>
        <taxon>Sar</taxon>
        <taxon>Stramenopiles</taxon>
        <taxon>Bigyra</taxon>
        <taxon>Opalozoa</taxon>
        <taxon>Opalinata</taxon>
        <taxon>Blastocystidae</taxon>
        <taxon>Blastocystis</taxon>
    </lineage>
</organism>
<keyword evidence="1" id="KW-0547">Nucleotide-binding</keyword>
<dbReference type="InterPro" id="IPR013126">
    <property type="entry name" value="Hsp_70_fam"/>
</dbReference>